<dbReference type="AlphaFoldDB" id="A0AA39Y1P4"/>
<name>A0AA39Y1P4_9PEZI</name>
<organism evidence="1 2">
    <name type="scientific">Cercophora newfieldiana</name>
    <dbReference type="NCBI Taxonomy" id="92897"/>
    <lineage>
        <taxon>Eukaryota</taxon>
        <taxon>Fungi</taxon>
        <taxon>Dikarya</taxon>
        <taxon>Ascomycota</taxon>
        <taxon>Pezizomycotina</taxon>
        <taxon>Sordariomycetes</taxon>
        <taxon>Sordariomycetidae</taxon>
        <taxon>Sordariales</taxon>
        <taxon>Lasiosphaeriaceae</taxon>
        <taxon>Cercophora</taxon>
    </lineage>
</organism>
<protein>
    <submittedName>
        <fullName evidence="1">Uncharacterized protein</fullName>
    </submittedName>
</protein>
<sequence length="503" mass="56894">MDDSAKLASPTSSMLKDASTSSHLNVLSYLDGLKVIPGVHCARKSRGLSAYIDMIKEATVGGTSVVAKKLDHAAHGELSLYQTLLRYGTPYIHLRQLTLSLLIPKNITRPAYGRTGRLQHLGRLRSLTDLHITTEGLFGSTRNLAQLFGGPQFVPLDNSDNPNGFVEAQTLEDILSELPKSLKRLVVQEWYHQYIDPQKLLPIQRRSENDTTTHGEVPDNIASREDGHGSCLLRAKDLQRAILLACGRLARALKETTSVEDFQFNAFQWKSKDAQNIAKNWMTSLKEVNPGLAELAGLAERSGGVRRERSFHIGFTNRDYLDKIYEDLGLAFTATYFPMSEETKKKIQEKELDEKGLPEVPEALNPRSGKPLLICAKEQRDLQAWTDLQEHEHARGEQQEIEIKPDWYSRSHLIYHRAEQAITEINKQLAWKLPTGPDKLKALARVFRAEKERDKIIRKWIKLGKDLGHNHNEDPDQPPSLIEGRSGLLVMVDRYYESWVNGL</sequence>
<evidence type="ECO:0000313" key="2">
    <source>
        <dbReference type="Proteomes" id="UP001174936"/>
    </source>
</evidence>
<dbReference type="EMBL" id="JAULSV010000005">
    <property type="protein sequence ID" value="KAK0644368.1"/>
    <property type="molecule type" value="Genomic_DNA"/>
</dbReference>
<gene>
    <name evidence="1" type="ORF">B0T16DRAFT_392731</name>
</gene>
<evidence type="ECO:0000313" key="1">
    <source>
        <dbReference type="EMBL" id="KAK0644368.1"/>
    </source>
</evidence>
<comment type="caution">
    <text evidence="1">The sequence shown here is derived from an EMBL/GenBank/DDBJ whole genome shotgun (WGS) entry which is preliminary data.</text>
</comment>
<keyword evidence="2" id="KW-1185">Reference proteome</keyword>
<reference evidence="1" key="1">
    <citation type="submission" date="2023-06" db="EMBL/GenBank/DDBJ databases">
        <title>Genome-scale phylogeny and comparative genomics of the fungal order Sordariales.</title>
        <authorList>
            <consortium name="Lawrence Berkeley National Laboratory"/>
            <person name="Hensen N."/>
            <person name="Bonometti L."/>
            <person name="Westerberg I."/>
            <person name="Brannstrom I.O."/>
            <person name="Guillou S."/>
            <person name="Cros-Aarteil S."/>
            <person name="Calhoun S."/>
            <person name="Haridas S."/>
            <person name="Kuo A."/>
            <person name="Mondo S."/>
            <person name="Pangilinan J."/>
            <person name="Riley R."/>
            <person name="Labutti K."/>
            <person name="Andreopoulos B."/>
            <person name="Lipzen A."/>
            <person name="Chen C."/>
            <person name="Yanf M."/>
            <person name="Daum C."/>
            <person name="Ng V."/>
            <person name="Clum A."/>
            <person name="Steindorff A."/>
            <person name="Ohm R."/>
            <person name="Martin F."/>
            <person name="Silar P."/>
            <person name="Natvig D."/>
            <person name="Lalanne C."/>
            <person name="Gautier V."/>
            <person name="Ament-Velasquez S.L."/>
            <person name="Kruys A."/>
            <person name="Hutchinson M.I."/>
            <person name="Powell A.J."/>
            <person name="Barry K."/>
            <person name="Miller A.N."/>
            <person name="Grigoriev I.V."/>
            <person name="Debuchy R."/>
            <person name="Gladieux P."/>
            <person name="Thoren M.H."/>
            <person name="Johannesson H."/>
        </authorList>
    </citation>
    <scope>NUCLEOTIDE SEQUENCE</scope>
    <source>
        <strain evidence="1">SMH2532-1</strain>
    </source>
</reference>
<dbReference type="Proteomes" id="UP001174936">
    <property type="component" value="Unassembled WGS sequence"/>
</dbReference>
<proteinExistence type="predicted"/>
<accession>A0AA39Y1P4</accession>